<organism evidence="5 6">
    <name type="scientific">Eptatretus burgeri</name>
    <name type="common">Inshore hagfish</name>
    <dbReference type="NCBI Taxonomy" id="7764"/>
    <lineage>
        <taxon>Eukaryota</taxon>
        <taxon>Metazoa</taxon>
        <taxon>Chordata</taxon>
        <taxon>Craniata</taxon>
        <taxon>Vertebrata</taxon>
        <taxon>Cyclostomata</taxon>
        <taxon>Myxini</taxon>
        <taxon>Myxiniformes</taxon>
        <taxon>Myxinidae</taxon>
        <taxon>Eptatretinae</taxon>
        <taxon>Eptatretus</taxon>
    </lineage>
</organism>
<proteinExistence type="predicted"/>
<feature type="compositionally biased region" description="Low complexity" evidence="3">
    <location>
        <begin position="159"/>
        <end position="173"/>
    </location>
</feature>
<protein>
    <submittedName>
        <fullName evidence="5">N-acetylglucosamine-1-phosphate transferase subunit gamma</fullName>
    </submittedName>
</protein>
<evidence type="ECO:0000313" key="6">
    <source>
        <dbReference type="Proteomes" id="UP000694388"/>
    </source>
</evidence>
<dbReference type="GO" id="GO:0005794">
    <property type="term" value="C:Golgi apparatus"/>
    <property type="evidence" value="ECO:0007669"/>
    <property type="project" value="TreeGrafter"/>
</dbReference>
<reference evidence="5" key="2">
    <citation type="submission" date="2025-09" db="UniProtKB">
        <authorList>
            <consortium name="Ensembl"/>
        </authorList>
    </citation>
    <scope>IDENTIFICATION</scope>
</reference>
<reference evidence="5" key="1">
    <citation type="submission" date="2025-08" db="UniProtKB">
        <authorList>
            <consortium name="Ensembl"/>
        </authorList>
    </citation>
    <scope>IDENTIFICATION</scope>
</reference>
<keyword evidence="2" id="KW-1015">Disulfide bond</keyword>
<dbReference type="InterPro" id="IPR044865">
    <property type="entry name" value="MRH_dom"/>
</dbReference>
<evidence type="ECO:0000256" key="3">
    <source>
        <dbReference type="SAM" id="MobiDB-lite"/>
    </source>
</evidence>
<accession>A0A8C4Q4I6</accession>
<dbReference type="OMA" id="VCHAHAL"/>
<dbReference type="Pfam" id="PF13015">
    <property type="entry name" value="PRKCSH_1"/>
    <property type="match status" value="1"/>
</dbReference>
<name>A0A8C4Q4I6_EPTBU</name>
<keyword evidence="6" id="KW-1185">Reference proteome</keyword>
<keyword evidence="1" id="KW-0732">Signal</keyword>
<dbReference type="Gene3D" id="2.70.130.10">
    <property type="entry name" value="Mannose-6-phosphate receptor binding domain"/>
    <property type="match status" value="1"/>
</dbReference>
<sequence length="173" mass="19579">VLVMSPINYVTHQLTNATQKFCYKYELCPFHNATQHEQTSRWNAYSGILGVWQGWDISNCTFMAMLLKEGDSCGSRNREVRVLFICGESNRLLRVAEPETCSYTMEFSSPLVCHAHALLVYPTLRESLRNEWDQLEQALYDSVINKQVTPPPIPPLSPTNPTLPSTSGLSLLL</sequence>
<evidence type="ECO:0000313" key="5">
    <source>
        <dbReference type="Ensembl" id="ENSEBUP00000009859.1"/>
    </source>
</evidence>
<feature type="region of interest" description="Disordered" evidence="3">
    <location>
        <begin position="150"/>
        <end position="173"/>
    </location>
</feature>
<dbReference type="PANTHER" id="PTHR12630:SF6">
    <property type="entry name" value="N-ACETYLGLUCOSAMINE-1-PHOSPHOTRANSFERASE SUBUNIT GAMMA"/>
    <property type="match status" value="1"/>
</dbReference>
<dbReference type="PANTHER" id="PTHR12630">
    <property type="entry name" value="N-LINKED OLIGOSACCHARIDE PROCESSING"/>
    <property type="match status" value="1"/>
</dbReference>
<dbReference type="InterPro" id="IPR039794">
    <property type="entry name" value="Gtb1-like"/>
</dbReference>
<dbReference type="InterPro" id="IPR036607">
    <property type="entry name" value="PRKCSH"/>
</dbReference>
<evidence type="ECO:0000259" key="4">
    <source>
        <dbReference type="PROSITE" id="PS51914"/>
    </source>
</evidence>
<dbReference type="AlphaFoldDB" id="A0A8C4Q4I6"/>
<dbReference type="GeneTree" id="ENSGT00510000048359"/>
<evidence type="ECO:0000256" key="2">
    <source>
        <dbReference type="ARBA" id="ARBA00023157"/>
    </source>
</evidence>
<dbReference type="PROSITE" id="PS51914">
    <property type="entry name" value="MRH"/>
    <property type="match status" value="1"/>
</dbReference>
<evidence type="ECO:0000256" key="1">
    <source>
        <dbReference type="ARBA" id="ARBA00022729"/>
    </source>
</evidence>
<dbReference type="SUPFAM" id="SSF50911">
    <property type="entry name" value="Mannose 6-phosphate receptor domain"/>
    <property type="match status" value="1"/>
</dbReference>
<dbReference type="InterPro" id="IPR009011">
    <property type="entry name" value="Man6P_isomerase_rcpt-bd_dom_sf"/>
</dbReference>
<dbReference type="Proteomes" id="UP000694388">
    <property type="component" value="Unplaced"/>
</dbReference>
<dbReference type="Ensembl" id="ENSEBUT00000010390.1">
    <property type="protein sequence ID" value="ENSEBUP00000009859.1"/>
    <property type="gene ID" value="ENSEBUG00000006329.1"/>
</dbReference>
<feature type="domain" description="MRH" evidence="4">
    <location>
        <begin position="1"/>
        <end position="115"/>
    </location>
</feature>